<gene>
    <name evidence="3" type="ORF">CYMTET_46079</name>
</gene>
<dbReference type="Proteomes" id="UP001190700">
    <property type="component" value="Unassembled WGS sequence"/>
</dbReference>
<comment type="caution">
    <text evidence="3">The sequence shown here is derived from an EMBL/GenBank/DDBJ whole genome shotgun (WGS) entry which is preliminary data.</text>
</comment>
<evidence type="ECO:0000313" key="4">
    <source>
        <dbReference type="Proteomes" id="UP001190700"/>
    </source>
</evidence>
<feature type="transmembrane region" description="Helical" evidence="2">
    <location>
        <begin position="77"/>
        <end position="96"/>
    </location>
</feature>
<accession>A0AAE0BWW3</accession>
<feature type="transmembrane region" description="Helical" evidence="2">
    <location>
        <begin position="124"/>
        <end position="144"/>
    </location>
</feature>
<dbReference type="EMBL" id="LGRX02031983">
    <property type="protein sequence ID" value="KAK3244303.1"/>
    <property type="molecule type" value="Genomic_DNA"/>
</dbReference>
<keyword evidence="2" id="KW-0812">Transmembrane</keyword>
<reference evidence="3 4" key="1">
    <citation type="journal article" date="2015" name="Genome Biol. Evol.">
        <title>Comparative Genomics of a Bacterivorous Green Alga Reveals Evolutionary Causalities and Consequences of Phago-Mixotrophic Mode of Nutrition.</title>
        <authorList>
            <person name="Burns J.A."/>
            <person name="Paasch A."/>
            <person name="Narechania A."/>
            <person name="Kim E."/>
        </authorList>
    </citation>
    <scope>NUCLEOTIDE SEQUENCE [LARGE SCALE GENOMIC DNA]</scope>
    <source>
        <strain evidence="3 4">PLY_AMNH</strain>
    </source>
</reference>
<dbReference type="AlphaFoldDB" id="A0AAE0BWW3"/>
<evidence type="ECO:0000256" key="1">
    <source>
        <dbReference type="SAM" id="MobiDB-lite"/>
    </source>
</evidence>
<feature type="compositionally biased region" description="Basic and acidic residues" evidence="1">
    <location>
        <begin position="11"/>
        <end position="23"/>
    </location>
</feature>
<evidence type="ECO:0000256" key="2">
    <source>
        <dbReference type="SAM" id="Phobius"/>
    </source>
</evidence>
<evidence type="ECO:0000313" key="3">
    <source>
        <dbReference type="EMBL" id="KAK3244303.1"/>
    </source>
</evidence>
<sequence>MKRSSKSSATRVDEATPESKRDLLTKRTPTSTVVLAVLLFTGVFGAMYGLGILPDGYFHLYSSEVKFLDSYVIDEPYKAAIALSCTAFLTYYNVYVRRKLSAWQINYLNSPLVPREELDDRLKIQLTMSTFTIFLSLSSAVNIFFMFSNFWFLVAQTLATIIVTVRMTDRFLKEKSVRRSTLDDGDANKVLDV</sequence>
<keyword evidence="2" id="KW-0472">Membrane</keyword>
<protein>
    <submittedName>
        <fullName evidence="3">Uncharacterized protein</fullName>
    </submittedName>
</protein>
<keyword evidence="2" id="KW-1133">Transmembrane helix</keyword>
<organism evidence="3 4">
    <name type="scientific">Cymbomonas tetramitiformis</name>
    <dbReference type="NCBI Taxonomy" id="36881"/>
    <lineage>
        <taxon>Eukaryota</taxon>
        <taxon>Viridiplantae</taxon>
        <taxon>Chlorophyta</taxon>
        <taxon>Pyramimonadophyceae</taxon>
        <taxon>Pyramimonadales</taxon>
        <taxon>Pyramimonadaceae</taxon>
        <taxon>Cymbomonas</taxon>
    </lineage>
</organism>
<feature type="region of interest" description="Disordered" evidence="1">
    <location>
        <begin position="1"/>
        <end position="23"/>
    </location>
</feature>
<feature type="transmembrane region" description="Helical" evidence="2">
    <location>
        <begin position="33"/>
        <end position="53"/>
    </location>
</feature>
<feature type="compositionally biased region" description="Polar residues" evidence="1">
    <location>
        <begin position="1"/>
        <end position="10"/>
    </location>
</feature>
<name>A0AAE0BWW3_9CHLO</name>
<keyword evidence="4" id="KW-1185">Reference proteome</keyword>
<proteinExistence type="predicted"/>